<accession>A0A6J5T7P0</accession>
<reference evidence="1" key="1">
    <citation type="submission" date="2020-05" db="EMBL/GenBank/DDBJ databases">
        <authorList>
            <person name="Chiriac C."/>
            <person name="Salcher M."/>
            <person name="Ghai R."/>
            <person name="Kavagutti S V."/>
        </authorList>
    </citation>
    <scope>NUCLEOTIDE SEQUENCE</scope>
</reference>
<evidence type="ECO:0000313" key="1">
    <source>
        <dbReference type="EMBL" id="CAB4240646.1"/>
    </source>
</evidence>
<dbReference type="EMBL" id="LR797814">
    <property type="protein sequence ID" value="CAB4240646.1"/>
    <property type="molecule type" value="Genomic_DNA"/>
</dbReference>
<protein>
    <submittedName>
        <fullName evidence="1">Uncharacterized protein</fullName>
    </submittedName>
</protein>
<proteinExistence type="predicted"/>
<name>A0A6J5T7P0_9CAUD</name>
<gene>
    <name evidence="1" type="ORF">UFOVP3_72</name>
</gene>
<organism evidence="1">
    <name type="scientific">uncultured Caudovirales phage</name>
    <dbReference type="NCBI Taxonomy" id="2100421"/>
    <lineage>
        <taxon>Viruses</taxon>
        <taxon>Duplodnaviria</taxon>
        <taxon>Heunggongvirae</taxon>
        <taxon>Uroviricota</taxon>
        <taxon>Caudoviricetes</taxon>
        <taxon>Peduoviridae</taxon>
        <taxon>Maltschvirus</taxon>
        <taxon>Maltschvirus maltsch</taxon>
    </lineage>
</organism>
<sequence>MTDPSHEAQQVAIKMFWGFPILMIRRSRPALGYGWEWGRWRRARWNEVNTINLLLMNAWKE</sequence>